<accession>A0A4Q7YFD2</accession>
<keyword evidence="2" id="KW-1185">Reference proteome</keyword>
<reference evidence="1 2" key="1">
    <citation type="submission" date="2019-02" db="EMBL/GenBank/DDBJ databases">
        <title>Genomic Encyclopedia of Archaeal and Bacterial Type Strains, Phase II (KMG-II): from individual species to whole genera.</title>
        <authorList>
            <person name="Goeker M."/>
        </authorList>
    </citation>
    <scope>NUCLEOTIDE SEQUENCE [LARGE SCALE GENOMIC DNA]</scope>
    <source>
        <strain evidence="1 2">DSM 18101</strain>
    </source>
</reference>
<dbReference type="AlphaFoldDB" id="A0A4Q7YFD2"/>
<dbReference type="RefSeq" id="WP_130423755.1">
    <property type="nucleotide sequence ID" value="NZ_SHKW01000002.1"/>
</dbReference>
<proteinExistence type="predicted"/>
<gene>
    <name evidence="1" type="ORF">BDD14_5525</name>
</gene>
<dbReference type="Proteomes" id="UP000292958">
    <property type="component" value="Unassembled WGS sequence"/>
</dbReference>
<name>A0A4Q7YFD2_9BACT</name>
<evidence type="ECO:0000313" key="2">
    <source>
        <dbReference type="Proteomes" id="UP000292958"/>
    </source>
</evidence>
<sequence>MATKRKPPKKAEPLDVSARLAEALAEKQQTESHAHQDAPVVGDIVTVGTGKSELRITKVYDNGQAVDLELPGTNLERFRVPVEDLDFVERQPRKPKEPPKPKIDVAEVREHIAAVHHSIIDHINGEIAILKKYLKSKGISSGSLDEFCKATEAGWKDAVEAIEDELED</sequence>
<comment type="caution">
    <text evidence="1">The sequence shown here is derived from an EMBL/GenBank/DDBJ whole genome shotgun (WGS) entry which is preliminary data.</text>
</comment>
<organism evidence="1 2">
    <name type="scientific">Edaphobacter modestus</name>
    <dbReference type="NCBI Taxonomy" id="388466"/>
    <lineage>
        <taxon>Bacteria</taxon>
        <taxon>Pseudomonadati</taxon>
        <taxon>Acidobacteriota</taxon>
        <taxon>Terriglobia</taxon>
        <taxon>Terriglobales</taxon>
        <taxon>Acidobacteriaceae</taxon>
        <taxon>Edaphobacter</taxon>
    </lineage>
</organism>
<protein>
    <submittedName>
        <fullName evidence="1">Uncharacterized protein</fullName>
    </submittedName>
</protein>
<dbReference type="EMBL" id="SHKW01000002">
    <property type="protein sequence ID" value="RZU35474.1"/>
    <property type="molecule type" value="Genomic_DNA"/>
</dbReference>
<evidence type="ECO:0000313" key="1">
    <source>
        <dbReference type="EMBL" id="RZU35474.1"/>
    </source>
</evidence>
<dbReference type="OrthoDB" id="121356at2"/>